<dbReference type="PANTHER" id="PTHR33452:SF1">
    <property type="entry name" value="INNER MEMBRANE PROTEIN YPHA-RELATED"/>
    <property type="match status" value="1"/>
</dbReference>
<comment type="similarity">
    <text evidence="2">Belongs to the DoxX family.</text>
</comment>
<evidence type="ECO:0000256" key="5">
    <source>
        <dbReference type="ARBA" id="ARBA00022989"/>
    </source>
</evidence>
<proteinExistence type="inferred from homology"/>
<evidence type="ECO:0000256" key="2">
    <source>
        <dbReference type="ARBA" id="ARBA00006679"/>
    </source>
</evidence>
<evidence type="ECO:0008006" key="10">
    <source>
        <dbReference type="Google" id="ProtNLM"/>
    </source>
</evidence>
<gene>
    <name evidence="8" type="ORF">A5892_02930</name>
</gene>
<evidence type="ECO:0000256" key="6">
    <source>
        <dbReference type="ARBA" id="ARBA00023136"/>
    </source>
</evidence>
<keyword evidence="9" id="KW-1185">Reference proteome</keyword>
<dbReference type="PANTHER" id="PTHR33452">
    <property type="entry name" value="OXIDOREDUCTASE CATD-RELATED"/>
    <property type="match status" value="1"/>
</dbReference>
<comment type="subcellular location">
    <subcellularLocation>
        <location evidence="1">Cell membrane</location>
        <topology evidence="1">Multi-pass membrane protein</topology>
    </subcellularLocation>
</comment>
<evidence type="ECO:0000256" key="4">
    <source>
        <dbReference type="ARBA" id="ARBA00022692"/>
    </source>
</evidence>
<name>A0A172YJW8_9GAMM</name>
<keyword evidence="3" id="KW-1003">Cell membrane</keyword>
<evidence type="ECO:0000256" key="7">
    <source>
        <dbReference type="SAM" id="Phobius"/>
    </source>
</evidence>
<evidence type="ECO:0000313" key="8">
    <source>
        <dbReference type="EMBL" id="ANF59452.1"/>
    </source>
</evidence>
<dbReference type="AlphaFoldDB" id="A0A172YJW8"/>
<dbReference type="KEGG" id="haa:A5892_02930"/>
<dbReference type="InterPro" id="IPR032808">
    <property type="entry name" value="DoxX"/>
</dbReference>
<feature type="transmembrane region" description="Helical" evidence="7">
    <location>
        <begin position="111"/>
        <end position="128"/>
    </location>
</feature>
<sequence>MLESTRPTGADAALLLARLLAGLLFLIFGVMKVSGFSATVAGMSAGGVPLPMLAAIIAVVIELPLAILLMLGFATRPLALVFAVYTVATAVLGHPYWAVPADQWLNMLTHFYKNLAIAGGFLALYVAGPGRFSLDARRG</sequence>
<evidence type="ECO:0000256" key="3">
    <source>
        <dbReference type="ARBA" id="ARBA00022475"/>
    </source>
</evidence>
<dbReference type="STRING" id="376489.A5892_02930"/>
<accession>A0A172YJW8</accession>
<dbReference type="GO" id="GO:0005886">
    <property type="term" value="C:plasma membrane"/>
    <property type="evidence" value="ECO:0007669"/>
    <property type="project" value="UniProtKB-SubCell"/>
</dbReference>
<evidence type="ECO:0000256" key="1">
    <source>
        <dbReference type="ARBA" id="ARBA00004651"/>
    </source>
</evidence>
<feature type="transmembrane region" description="Helical" evidence="7">
    <location>
        <begin position="12"/>
        <end position="31"/>
    </location>
</feature>
<reference evidence="8 9" key="1">
    <citation type="submission" date="2016-04" db="EMBL/GenBank/DDBJ databases">
        <title>Complete Genome Sequence of Halotalea alkalilenta IHB B 13600.</title>
        <authorList>
            <person name="Swarnkar M.K."/>
            <person name="Sharma A."/>
            <person name="Kaushal K."/>
            <person name="Soni R."/>
            <person name="Rana S."/>
            <person name="Singh A.K."/>
            <person name="Gulati A."/>
        </authorList>
    </citation>
    <scope>NUCLEOTIDE SEQUENCE [LARGE SCALE GENOMIC DNA]</scope>
    <source>
        <strain evidence="8 9">IHB B 13600</strain>
    </source>
</reference>
<keyword evidence="4 7" id="KW-0812">Transmembrane</keyword>
<keyword evidence="6 7" id="KW-0472">Membrane</keyword>
<dbReference type="EMBL" id="CP015243">
    <property type="protein sequence ID" value="ANF59452.1"/>
    <property type="molecule type" value="Genomic_DNA"/>
</dbReference>
<dbReference type="Proteomes" id="UP000077875">
    <property type="component" value="Chromosome"/>
</dbReference>
<keyword evidence="5 7" id="KW-1133">Transmembrane helix</keyword>
<dbReference type="Pfam" id="PF07681">
    <property type="entry name" value="DoxX"/>
    <property type="match status" value="1"/>
</dbReference>
<dbReference type="InterPro" id="IPR051907">
    <property type="entry name" value="DoxX-like_oxidoreductase"/>
</dbReference>
<feature type="transmembrane region" description="Helical" evidence="7">
    <location>
        <begin position="51"/>
        <end position="71"/>
    </location>
</feature>
<evidence type="ECO:0000313" key="9">
    <source>
        <dbReference type="Proteomes" id="UP000077875"/>
    </source>
</evidence>
<organism evidence="8 9">
    <name type="scientific">Halotalea alkalilenta</name>
    <dbReference type="NCBI Taxonomy" id="376489"/>
    <lineage>
        <taxon>Bacteria</taxon>
        <taxon>Pseudomonadati</taxon>
        <taxon>Pseudomonadota</taxon>
        <taxon>Gammaproteobacteria</taxon>
        <taxon>Oceanospirillales</taxon>
        <taxon>Halomonadaceae</taxon>
        <taxon>Halotalea</taxon>
    </lineage>
</organism>
<protein>
    <recommendedName>
        <fullName evidence="10">DoxX family protein</fullName>
    </recommendedName>
</protein>
<feature type="transmembrane region" description="Helical" evidence="7">
    <location>
        <begin position="78"/>
        <end position="99"/>
    </location>
</feature>